<dbReference type="GO" id="GO:0016747">
    <property type="term" value="F:acyltransferase activity, transferring groups other than amino-acyl groups"/>
    <property type="evidence" value="ECO:0007669"/>
    <property type="project" value="TreeGrafter"/>
</dbReference>
<dbReference type="PANTHER" id="PTHR48098:SF1">
    <property type="entry name" value="DIACYLGLYCEROL ACYLTRANSFERASE_MYCOLYLTRANSFERASE AG85A"/>
    <property type="match status" value="1"/>
</dbReference>
<dbReference type="Proteomes" id="UP000198748">
    <property type="component" value="Unassembled WGS sequence"/>
</dbReference>
<dbReference type="InterPro" id="IPR050583">
    <property type="entry name" value="Mycobacterial_A85_antigen"/>
</dbReference>
<proteinExistence type="predicted"/>
<dbReference type="SUPFAM" id="SSF53474">
    <property type="entry name" value="alpha/beta-Hydrolases"/>
    <property type="match status" value="1"/>
</dbReference>
<keyword evidence="2" id="KW-1185">Reference proteome</keyword>
<protein>
    <submittedName>
        <fullName evidence="1">Enterochelin esterase</fullName>
    </submittedName>
</protein>
<reference evidence="2" key="1">
    <citation type="submission" date="2016-10" db="EMBL/GenBank/DDBJ databases">
        <authorList>
            <person name="Varghese N."/>
            <person name="Submissions S."/>
        </authorList>
    </citation>
    <scope>NUCLEOTIDE SEQUENCE [LARGE SCALE GENOMIC DNA]</scope>
    <source>
        <strain evidence="2">DSM 25329</strain>
    </source>
</reference>
<dbReference type="RefSeq" id="WP_090146407.1">
    <property type="nucleotide sequence ID" value="NZ_FNAN01000002.1"/>
</dbReference>
<dbReference type="InterPro" id="IPR000801">
    <property type="entry name" value="Esterase-like"/>
</dbReference>
<dbReference type="OrthoDB" id="906935at2"/>
<dbReference type="InterPro" id="IPR029058">
    <property type="entry name" value="AB_hydrolase_fold"/>
</dbReference>
<evidence type="ECO:0000313" key="1">
    <source>
        <dbReference type="EMBL" id="SDD72218.1"/>
    </source>
</evidence>
<sequence>MHTITMNAPNLTRFVKVFTLIALVSMMRAYAQVPYQDLTHESKVFGHPKYYRLYLPTGYAQSGKRYPVIYFFHGWGGRHSSDDNAKLEYAMLQKLVDKYQAIMVMWDGNIEEKQPRPYNVGNHEDIAFQVQMKDYFPELIAHIDRTYRTLTDRDHRGIVGFSMGGFMSLYLSGKYPDMVCAGVSIMGSPEFFVGTPGNHTLYPVRYAFGNLQDVKMRIHTSPTDILYFLNQEVKAGAAWEGKNIEMEEFSGGHMVDDPGETWRFEKAMAFVAGEFGKKHPQPKKWSHYDLYGDFALWGHEVKSDKQTPGFIYLKDVTPQGFGVYTQKWLPHGPTVPIGNINVKTAPVYIAHAAYKRANYSFKTGKIAVSDVKADAAGSISIDFDAHGNETGIYKAGDKANWGFLDLNANENPWLKNGSNALKIRLLNRGSEGGGNLKVVISSPDKNVSIKDSVKSVQVNANARLFQVPDFEIICNKRPPLHAEPADIKLKITVYGGATVNSTVINVPVDFDVPYFTNIKVDDGKMVRQAALGKGNGDGKANAGEDIVLYEGDKRLKIDINSAGIVASREQFTDEMIPARWPDGFTQQSIIHVQPGATEIECLGSYETKTFNPIERKVTWGRVKLKIEK</sequence>
<organism evidence="1 2">
    <name type="scientific">Dyadobacter soli</name>
    <dbReference type="NCBI Taxonomy" id="659014"/>
    <lineage>
        <taxon>Bacteria</taxon>
        <taxon>Pseudomonadati</taxon>
        <taxon>Bacteroidota</taxon>
        <taxon>Cytophagia</taxon>
        <taxon>Cytophagales</taxon>
        <taxon>Spirosomataceae</taxon>
        <taxon>Dyadobacter</taxon>
    </lineage>
</organism>
<dbReference type="PANTHER" id="PTHR48098">
    <property type="entry name" value="ENTEROCHELIN ESTERASE-RELATED"/>
    <property type="match status" value="1"/>
</dbReference>
<dbReference type="STRING" id="659014.SAMN04487996_10246"/>
<name>A0A1G6X295_9BACT</name>
<evidence type="ECO:0000313" key="2">
    <source>
        <dbReference type="Proteomes" id="UP000198748"/>
    </source>
</evidence>
<dbReference type="AlphaFoldDB" id="A0A1G6X295"/>
<dbReference type="Pfam" id="PF00756">
    <property type="entry name" value="Esterase"/>
    <property type="match status" value="1"/>
</dbReference>
<dbReference type="EMBL" id="FNAN01000002">
    <property type="protein sequence ID" value="SDD72218.1"/>
    <property type="molecule type" value="Genomic_DNA"/>
</dbReference>
<gene>
    <name evidence="1" type="ORF">SAMN04487996_10246</name>
</gene>
<accession>A0A1G6X295</accession>
<dbReference type="Gene3D" id="3.40.50.1820">
    <property type="entry name" value="alpha/beta hydrolase"/>
    <property type="match status" value="1"/>
</dbReference>